<name>A0A4Z1FP73_9HELO</name>
<keyword evidence="2" id="KW-1185">Reference proteome</keyword>
<evidence type="ECO:0000313" key="2">
    <source>
        <dbReference type="Proteomes" id="UP000297910"/>
    </source>
</evidence>
<sequence length="231" mass="26626">MAKQSFLETGYHVADFISRQKYMELRRSATREISDQCTDPAGTFAKQHNKWLENSINVAENWKGMVKLPKDQILGGAFVDAHRSSPEMAKKLKESAEAEVSNDIERFRANLQRDIAQSGADPDRETMLGFFEEWSAWNDNISGRSRKLYKAEHHPECYLIFSTIQFAIEDMEHRLSIIEEARYYGEHVDRAAANQVYIDVIEAYRTYENPEDSAAADKVYAEEIVKHLKLP</sequence>
<evidence type="ECO:0000313" key="1">
    <source>
        <dbReference type="EMBL" id="TGO23497.1"/>
    </source>
</evidence>
<proteinExistence type="predicted"/>
<gene>
    <name evidence="1" type="ORF">BPAE_0130g00150</name>
</gene>
<accession>A0A4Z1FP73</accession>
<organism evidence="1 2">
    <name type="scientific">Botrytis paeoniae</name>
    <dbReference type="NCBI Taxonomy" id="278948"/>
    <lineage>
        <taxon>Eukaryota</taxon>
        <taxon>Fungi</taxon>
        <taxon>Dikarya</taxon>
        <taxon>Ascomycota</taxon>
        <taxon>Pezizomycotina</taxon>
        <taxon>Leotiomycetes</taxon>
        <taxon>Helotiales</taxon>
        <taxon>Sclerotiniaceae</taxon>
        <taxon>Botrytis</taxon>
    </lineage>
</organism>
<reference evidence="1 2" key="1">
    <citation type="submission" date="2017-12" db="EMBL/GenBank/DDBJ databases">
        <title>Comparative genomics of Botrytis spp.</title>
        <authorList>
            <person name="Valero-Jimenez C.A."/>
            <person name="Tapia P."/>
            <person name="Veloso J."/>
            <person name="Silva-Moreno E."/>
            <person name="Staats M."/>
            <person name="Valdes J.H."/>
            <person name="Van Kan J.A.L."/>
        </authorList>
    </citation>
    <scope>NUCLEOTIDE SEQUENCE [LARGE SCALE GENOMIC DNA]</scope>
    <source>
        <strain evidence="1 2">Bp0003</strain>
    </source>
</reference>
<dbReference type="Proteomes" id="UP000297910">
    <property type="component" value="Unassembled WGS sequence"/>
</dbReference>
<dbReference type="AlphaFoldDB" id="A0A4Z1FP73"/>
<protein>
    <submittedName>
        <fullName evidence="1">Uncharacterized protein</fullName>
    </submittedName>
</protein>
<dbReference type="EMBL" id="PQXI01000130">
    <property type="protein sequence ID" value="TGO23497.1"/>
    <property type="molecule type" value="Genomic_DNA"/>
</dbReference>
<comment type="caution">
    <text evidence="1">The sequence shown here is derived from an EMBL/GenBank/DDBJ whole genome shotgun (WGS) entry which is preliminary data.</text>
</comment>